<protein>
    <submittedName>
        <fullName evidence="2">Uncharacterized protein</fullName>
    </submittedName>
</protein>
<dbReference type="AlphaFoldDB" id="A0AAJ0HL95"/>
<gene>
    <name evidence="2" type="ORF">B0T25DRAFT_589228</name>
</gene>
<feature type="compositionally biased region" description="Low complexity" evidence="1">
    <location>
        <begin position="8"/>
        <end position="35"/>
    </location>
</feature>
<evidence type="ECO:0000313" key="2">
    <source>
        <dbReference type="EMBL" id="KAK3356704.1"/>
    </source>
</evidence>
<keyword evidence="3" id="KW-1185">Reference proteome</keyword>
<reference evidence="2" key="2">
    <citation type="submission" date="2023-06" db="EMBL/GenBank/DDBJ databases">
        <authorList>
            <consortium name="Lawrence Berkeley National Laboratory"/>
            <person name="Haridas S."/>
            <person name="Hensen N."/>
            <person name="Bonometti L."/>
            <person name="Westerberg I."/>
            <person name="Brannstrom I.O."/>
            <person name="Guillou S."/>
            <person name="Cros-Aarteil S."/>
            <person name="Calhoun S."/>
            <person name="Kuo A."/>
            <person name="Mondo S."/>
            <person name="Pangilinan J."/>
            <person name="Riley R."/>
            <person name="Labutti K."/>
            <person name="Andreopoulos B."/>
            <person name="Lipzen A."/>
            <person name="Chen C."/>
            <person name="Yanf M."/>
            <person name="Daum C."/>
            <person name="Ng V."/>
            <person name="Clum A."/>
            <person name="Steindorff A."/>
            <person name="Ohm R."/>
            <person name="Martin F."/>
            <person name="Silar P."/>
            <person name="Natvig D."/>
            <person name="Lalanne C."/>
            <person name="Gautier V."/>
            <person name="Ament-Velasquez S.L."/>
            <person name="Kruys A."/>
            <person name="Hutchinson M.I."/>
            <person name="Powell A.J."/>
            <person name="Barry K."/>
            <person name="Miller A.N."/>
            <person name="Grigoriev I.V."/>
            <person name="Debuchy R."/>
            <person name="Gladieux P."/>
            <person name="Thoren M.H."/>
            <person name="Johannesson H."/>
        </authorList>
    </citation>
    <scope>NUCLEOTIDE SEQUENCE</scope>
    <source>
        <strain evidence="2">CBS 955.72</strain>
    </source>
</reference>
<dbReference type="Proteomes" id="UP001275084">
    <property type="component" value="Unassembled WGS sequence"/>
</dbReference>
<evidence type="ECO:0000313" key="3">
    <source>
        <dbReference type="Proteomes" id="UP001275084"/>
    </source>
</evidence>
<accession>A0AAJ0HL95</accession>
<dbReference type="EMBL" id="JAUIQD010000003">
    <property type="protein sequence ID" value="KAK3356704.1"/>
    <property type="molecule type" value="Genomic_DNA"/>
</dbReference>
<sequence>MASITLRPPTAISSSTTSSPSATPTLASASTMPTSVGSKQGDDPGTIRFTNMQDLFNHKFCFHYFNIKSQILIITIPTNLHKELHKRLYNKFVRQVHDMGLKKSWRDIASATCPAQQGHSGRRGKEGDSSGGPKPEQAGNGAWPTLVIKAGVSQMLAQLRIGMRRWFPCQPTRSRLFFLPSLTPVLRQAITITQDTTTDPISYHVTSGALVLSFRLFFLRDPGPGEGDLAFGVQELEEYAEDVWAQV</sequence>
<proteinExistence type="predicted"/>
<comment type="caution">
    <text evidence="2">The sequence shown here is derived from an EMBL/GenBank/DDBJ whole genome shotgun (WGS) entry which is preliminary data.</text>
</comment>
<name>A0AAJ0HL95_9PEZI</name>
<feature type="region of interest" description="Disordered" evidence="1">
    <location>
        <begin position="112"/>
        <end position="140"/>
    </location>
</feature>
<reference evidence="2" key="1">
    <citation type="journal article" date="2023" name="Mol. Phylogenet. Evol.">
        <title>Genome-scale phylogeny and comparative genomics of the fungal order Sordariales.</title>
        <authorList>
            <person name="Hensen N."/>
            <person name="Bonometti L."/>
            <person name="Westerberg I."/>
            <person name="Brannstrom I.O."/>
            <person name="Guillou S."/>
            <person name="Cros-Aarteil S."/>
            <person name="Calhoun S."/>
            <person name="Haridas S."/>
            <person name="Kuo A."/>
            <person name="Mondo S."/>
            <person name="Pangilinan J."/>
            <person name="Riley R."/>
            <person name="LaButti K."/>
            <person name="Andreopoulos B."/>
            <person name="Lipzen A."/>
            <person name="Chen C."/>
            <person name="Yan M."/>
            <person name="Daum C."/>
            <person name="Ng V."/>
            <person name="Clum A."/>
            <person name="Steindorff A."/>
            <person name="Ohm R.A."/>
            <person name="Martin F."/>
            <person name="Silar P."/>
            <person name="Natvig D.O."/>
            <person name="Lalanne C."/>
            <person name="Gautier V."/>
            <person name="Ament-Velasquez S.L."/>
            <person name="Kruys A."/>
            <person name="Hutchinson M.I."/>
            <person name="Powell A.J."/>
            <person name="Barry K."/>
            <person name="Miller A.N."/>
            <person name="Grigoriev I.V."/>
            <person name="Debuchy R."/>
            <person name="Gladieux P."/>
            <person name="Hiltunen Thoren M."/>
            <person name="Johannesson H."/>
        </authorList>
    </citation>
    <scope>NUCLEOTIDE SEQUENCE</scope>
    <source>
        <strain evidence="2">CBS 955.72</strain>
    </source>
</reference>
<evidence type="ECO:0000256" key="1">
    <source>
        <dbReference type="SAM" id="MobiDB-lite"/>
    </source>
</evidence>
<feature type="region of interest" description="Disordered" evidence="1">
    <location>
        <begin position="1"/>
        <end position="45"/>
    </location>
</feature>
<organism evidence="2 3">
    <name type="scientific">Lasiosphaeria hispida</name>
    <dbReference type="NCBI Taxonomy" id="260671"/>
    <lineage>
        <taxon>Eukaryota</taxon>
        <taxon>Fungi</taxon>
        <taxon>Dikarya</taxon>
        <taxon>Ascomycota</taxon>
        <taxon>Pezizomycotina</taxon>
        <taxon>Sordariomycetes</taxon>
        <taxon>Sordariomycetidae</taxon>
        <taxon>Sordariales</taxon>
        <taxon>Lasiosphaeriaceae</taxon>
        <taxon>Lasiosphaeria</taxon>
    </lineage>
</organism>